<protein>
    <recommendedName>
        <fullName evidence="1">Prion-inhibition and propagation HeLo domain-containing protein</fullName>
    </recommendedName>
</protein>
<evidence type="ECO:0000313" key="3">
    <source>
        <dbReference type="Proteomes" id="UP001345013"/>
    </source>
</evidence>
<gene>
    <name evidence="2" type="ORF">LTR24_009324</name>
</gene>
<dbReference type="PANTHER" id="PTHR37542">
    <property type="entry name" value="HELO DOMAIN-CONTAINING PROTEIN-RELATED"/>
    <property type="match status" value="1"/>
</dbReference>
<keyword evidence="3" id="KW-1185">Reference proteome</keyword>
<organism evidence="2 3">
    <name type="scientific">Lithohypha guttulata</name>
    <dbReference type="NCBI Taxonomy" id="1690604"/>
    <lineage>
        <taxon>Eukaryota</taxon>
        <taxon>Fungi</taxon>
        <taxon>Dikarya</taxon>
        <taxon>Ascomycota</taxon>
        <taxon>Pezizomycotina</taxon>
        <taxon>Eurotiomycetes</taxon>
        <taxon>Chaetothyriomycetidae</taxon>
        <taxon>Chaetothyriales</taxon>
        <taxon>Trichomeriaceae</taxon>
        <taxon>Lithohypha</taxon>
    </lineage>
</organism>
<dbReference type="InterPro" id="IPR029498">
    <property type="entry name" value="HeLo_dom"/>
</dbReference>
<reference evidence="2 3" key="1">
    <citation type="submission" date="2023-08" db="EMBL/GenBank/DDBJ databases">
        <title>Black Yeasts Isolated from many extreme environments.</title>
        <authorList>
            <person name="Coleine C."/>
            <person name="Stajich J.E."/>
            <person name="Selbmann L."/>
        </authorList>
    </citation>
    <scope>NUCLEOTIDE SEQUENCE [LARGE SCALE GENOMIC DNA]</scope>
    <source>
        <strain evidence="2 3">CCFEE 5885</strain>
    </source>
</reference>
<dbReference type="EMBL" id="JAVRRG010000199">
    <property type="protein sequence ID" value="KAK5077801.1"/>
    <property type="molecule type" value="Genomic_DNA"/>
</dbReference>
<dbReference type="InterPro" id="IPR038305">
    <property type="entry name" value="HeLo_sf"/>
</dbReference>
<feature type="domain" description="Prion-inhibition and propagation HeLo" evidence="1">
    <location>
        <begin position="418"/>
        <end position="551"/>
    </location>
</feature>
<proteinExistence type="predicted"/>
<dbReference type="Pfam" id="PF14479">
    <property type="entry name" value="HeLo"/>
    <property type="match status" value="1"/>
</dbReference>
<comment type="caution">
    <text evidence="2">The sequence shown here is derived from an EMBL/GenBank/DDBJ whole genome shotgun (WGS) entry which is preliminary data.</text>
</comment>
<accession>A0ABR0JXD8</accession>
<evidence type="ECO:0000259" key="1">
    <source>
        <dbReference type="Pfam" id="PF14479"/>
    </source>
</evidence>
<dbReference type="PANTHER" id="PTHR37542:SF3">
    <property type="entry name" value="PRION-INHIBITION AND PROPAGATION HELO DOMAIN-CONTAINING PROTEIN"/>
    <property type="match status" value="1"/>
</dbReference>
<dbReference type="Gene3D" id="1.20.120.1020">
    <property type="entry name" value="Prion-inhibition and propagation, HeLo domain"/>
    <property type="match status" value="1"/>
</dbReference>
<name>A0ABR0JXD8_9EURO</name>
<dbReference type="Proteomes" id="UP001345013">
    <property type="component" value="Unassembled WGS sequence"/>
</dbReference>
<sequence length="556" mass="63206">MAEALAVVAVVASLAQLTDFSLRLAYKGSTVSKQIKCAPKILALVSNEVALTGTTLHHLSNEITNAKYHEVLDPEALSKIDALTKGCKEIFRALEDILTATIQSEELNKEKIYRRFAFRIKLRKTIDELTEKRDCLCRIKNDLMLMMQILVLAYHRRHLANSQQARDTIINDHSLLIQMAQNVRNSQSILSELQDRRVTEIDCPNNGIESRLNVGCEEHPHRSKDVHWSLPLEVKLSAHEIKEHARLVSDLLSTIQNVSYGITTKIRSRMYRHALSEHVASWERLAQRYGTDKLVPLFAQHHDLSRYWQSKYRKETSLALRTNNSIDDTNKHCLSIANRTWKAQGVDPPENQPRVNVVRVVASPRPDRFPFVHECNMMQRMPTATGTGKTSARSQVAAALERFTSLTRDELEISTSRPLLRLGIVKLRLSRWGFALSLSDPGPESPPAISASEKNMQTAIDLLKQIVQLFDDTEKASTKLKASHHEATTGDTNNKLDPAGTSLHDKLKFLSLKRFTPREVLKWTKWALFKEKHLNRLIEDMTELVDAFIELCILVI</sequence>
<evidence type="ECO:0000313" key="2">
    <source>
        <dbReference type="EMBL" id="KAK5077801.1"/>
    </source>
</evidence>